<evidence type="ECO:0000313" key="2">
    <source>
        <dbReference type="Proteomes" id="UP001286313"/>
    </source>
</evidence>
<evidence type="ECO:0000313" key="1">
    <source>
        <dbReference type="EMBL" id="KAK3876193.1"/>
    </source>
</evidence>
<reference evidence="1" key="1">
    <citation type="submission" date="2023-10" db="EMBL/GenBank/DDBJ databases">
        <title>Genome assemblies of two species of porcelain crab, Petrolisthes cinctipes and Petrolisthes manimaculis (Anomura: Porcellanidae).</title>
        <authorList>
            <person name="Angst P."/>
        </authorList>
    </citation>
    <scope>NUCLEOTIDE SEQUENCE</scope>
    <source>
        <strain evidence="1">PB745_01</strain>
        <tissue evidence="1">Gill</tissue>
    </source>
</reference>
<gene>
    <name evidence="1" type="ORF">Pcinc_018991</name>
</gene>
<keyword evidence="2" id="KW-1185">Reference proteome</keyword>
<accession>A0AAE1FL13</accession>
<dbReference type="Proteomes" id="UP001286313">
    <property type="component" value="Unassembled WGS sequence"/>
</dbReference>
<proteinExistence type="predicted"/>
<dbReference type="EMBL" id="JAWQEG010001860">
    <property type="protein sequence ID" value="KAK3876193.1"/>
    <property type="molecule type" value="Genomic_DNA"/>
</dbReference>
<sequence>MHHRTSRVSPHAEGVVEEAGWTEACERLRRGKCMVVCIPLPPEMLATLRPKGTEKGMLCVLAGHLQEPTDGRIVYWPLVLSRILGVIKKEKVEKVSLELVLLADPAPRTLPSPTTTFQKVHPIPNIFHPSIND</sequence>
<name>A0AAE1FL13_PETCI</name>
<organism evidence="1 2">
    <name type="scientific">Petrolisthes cinctipes</name>
    <name type="common">Flat porcelain crab</name>
    <dbReference type="NCBI Taxonomy" id="88211"/>
    <lineage>
        <taxon>Eukaryota</taxon>
        <taxon>Metazoa</taxon>
        <taxon>Ecdysozoa</taxon>
        <taxon>Arthropoda</taxon>
        <taxon>Crustacea</taxon>
        <taxon>Multicrustacea</taxon>
        <taxon>Malacostraca</taxon>
        <taxon>Eumalacostraca</taxon>
        <taxon>Eucarida</taxon>
        <taxon>Decapoda</taxon>
        <taxon>Pleocyemata</taxon>
        <taxon>Anomura</taxon>
        <taxon>Galatheoidea</taxon>
        <taxon>Porcellanidae</taxon>
        <taxon>Petrolisthes</taxon>
    </lineage>
</organism>
<comment type="caution">
    <text evidence="1">The sequence shown here is derived from an EMBL/GenBank/DDBJ whole genome shotgun (WGS) entry which is preliminary data.</text>
</comment>
<protein>
    <submittedName>
        <fullName evidence="1">Uncharacterized protein</fullName>
    </submittedName>
</protein>
<dbReference type="AlphaFoldDB" id="A0AAE1FL13"/>